<sequence length="176" mass="19556">MLAHMEIGEIAHDEMREKVYGPHGVRERVVISSRSRKQTTIVSLINTHKRGAFSDDHLSALERMADNIIAMAAKHAEMRMGPHDASSALTSLPAIEACVAICTPRLARREAEVCARILYGMTSLGIALDLGIGEESAMTYRKRAYSRLGIGSQRELLLWYLNQWAKQNTASYTGLQ</sequence>
<dbReference type="AlphaFoldDB" id="A0A8E0NBP3"/>
<proteinExistence type="predicted"/>
<evidence type="ECO:0000313" key="3">
    <source>
        <dbReference type="Proteomes" id="UP000016569"/>
    </source>
</evidence>
<comment type="caution">
    <text evidence="2">The sequence shown here is derived from an EMBL/GenBank/DDBJ whole genome shotgun (WGS) entry which is preliminary data.</text>
</comment>
<accession>A0A8E0NBP3</accession>
<dbReference type="Gene3D" id="1.10.10.10">
    <property type="entry name" value="Winged helix-like DNA-binding domain superfamily/Winged helix DNA-binding domain"/>
    <property type="match status" value="1"/>
</dbReference>
<dbReference type="Pfam" id="PF00196">
    <property type="entry name" value="GerE"/>
    <property type="match status" value="1"/>
</dbReference>
<dbReference type="SUPFAM" id="SSF46894">
    <property type="entry name" value="C-terminal effector domain of the bipartite response regulators"/>
    <property type="match status" value="1"/>
</dbReference>
<dbReference type="Proteomes" id="UP000016569">
    <property type="component" value="Unassembled WGS sequence"/>
</dbReference>
<dbReference type="EMBL" id="BATC01000026">
    <property type="protein sequence ID" value="GAD59402.1"/>
    <property type="molecule type" value="Genomic_DNA"/>
</dbReference>
<dbReference type="InterPro" id="IPR000792">
    <property type="entry name" value="Tscrpt_reg_LuxR_C"/>
</dbReference>
<organism evidence="2 3">
    <name type="scientific">Brevundimonas abyssalis TAR-001</name>
    <dbReference type="NCBI Taxonomy" id="1391729"/>
    <lineage>
        <taxon>Bacteria</taxon>
        <taxon>Pseudomonadati</taxon>
        <taxon>Pseudomonadota</taxon>
        <taxon>Alphaproteobacteria</taxon>
        <taxon>Caulobacterales</taxon>
        <taxon>Caulobacteraceae</taxon>
        <taxon>Brevundimonas</taxon>
    </lineage>
</organism>
<keyword evidence="3" id="KW-1185">Reference proteome</keyword>
<protein>
    <submittedName>
        <fullName evidence="2">Transcriptional regulatory protein</fullName>
    </submittedName>
</protein>
<dbReference type="GO" id="GO:0003677">
    <property type="term" value="F:DNA binding"/>
    <property type="evidence" value="ECO:0007669"/>
    <property type="project" value="InterPro"/>
</dbReference>
<dbReference type="GO" id="GO:0006355">
    <property type="term" value="P:regulation of DNA-templated transcription"/>
    <property type="evidence" value="ECO:0007669"/>
    <property type="project" value="InterPro"/>
</dbReference>
<dbReference type="InterPro" id="IPR016032">
    <property type="entry name" value="Sig_transdc_resp-reg_C-effctor"/>
</dbReference>
<reference evidence="3" key="1">
    <citation type="journal article" date="2013" name="Genome Announc.">
        <title>Draft Genome Sequence of the Dimorphic Prosthecate Bacterium Brevundimonas abyssalis TAR-001T.</title>
        <authorList>
            <person name="Tsubouchi T."/>
            <person name="Nishi S."/>
            <person name="Usui K."/>
            <person name="Shimane Y."/>
            <person name="Takaki Y."/>
            <person name="Maruyama T."/>
            <person name="Hatada Y."/>
        </authorList>
    </citation>
    <scope>NUCLEOTIDE SEQUENCE [LARGE SCALE GENOMIC DNA]</scope>
    <source>
        <strain evidence="3">TAR-001</strain>
    </source>
</reference>
<evidence type="ECO:0000259" key="1">
    <source>
        <dbReference type="SMART" id="SM00421"/>
    </source>
</evidence>
<name>A0A8E0NBP3_9CAUL</name>
<dbReference type="SMART" id="SM00421">
    <property type="entry name" value="HTH_LUXR"/>
    <property type="match status" value="1"/>
</dbReference>
<evidence type="ECO:0000313" key="2">
    <source>
        <dbReference type="EMBL" id="GAD59402.1"/>
    </source>
</evidence>
<dbReference type="InterPro" id="IPR036388">
    <property type="entry name" value="WH-like_DNA-bd_sf"/>
</dbReference>
<feature type="domain" description="HTH luxR-type" evidence="1">
    <location>
        <begin position="103"/>
        <end position="160"/>
    </location>
</feature>
<gene>
    <name evidence="2" type="ORF">MBEBAB_1652</name>
</gene>